<feature type="transmembrane region" description="Helical" evidence="6">
    <location>
        <begin position="107"/>
        <end position="125"/>
    </location>
</feature>
<dbReference type="STRING" id="993689.GCA_002077135_00424"/>
<organism evidence="7 8">
    <name type="scientific">Metallibacterium scheffleri</name>
    <dbReference type="NCBI Taxonomy" id="993689"/>
    <lineage>
        <taxon>Bacteria</taxon>
        <taxon>Pseudomonadati</taxon>
        <taxon>Pseudomonadota</taxon>
        <taxon>Gammaproteobacteria</taxon>
        <taxon>Lysobacterales</taxon>
        <taxon>Rhodanobacteraceae</taxon>
        <taxon>Metallibacterium</taxon>
    </lineage>
</organism>
<dbReference type="GO" id="GO:0016740">
    <property type="term" value="F:transferase activity"/>
    <property type="evidence" value="ECO:0007669"/>
    <property type="project" value="UniProtKB-KW"/>
</dbReference>
<feature type="transmembrane region" description="Helical" evidence="6">
    <location>
        <begin position="6"/>
        <end position="36"/>
    </location>
</feature>
<evidence type="ECO:0000256" key="3">
    <source>
        <dbReference type="ARBA" id="ARBA00022692"/>
    </source>
</evidence>
<evidence type="ECO:0000313" key="7">
    <source>
        <dbReference type="EMBL" id="THD10902.1"/>
    </source>
</evidence>
<keyword evidence="3 6" id="KW-0812">Transmembrane</keyword>
<keyword evidence="5 6" id="KW-0472">Membrane</keyword>
<dbReference type="GO" id="GO:0005886">
    <property type="term" value="C:plasma membrane"/>
    <property type="evidence" value="ECO:0007669"/>
    <property type="project" value="UniProtKB-SubCell"/>
</dbReference>
<sequence length="266" mass="26830">MLFDLVLYLLAGATAGLLGGLLGIGGGLLIVAALSFTLPALGVPPSEVMHVSVATSLAGIVLTAASSTTAQLRRKAVMLPTLWRLAPGLVLGGFIGAHLAQLMSGPVLRWVIAGFCLFMAWRMAFGHQHEVRAEHVPRSSWLLPAGLGIGAVSAIVGIGGGSLTVPLLVSLGVKPVRAVATSAAAGLVIALASSLSYMLALHAPALPLPRGALGYVFLPAAAATALASMVTAPLGVRLAHRLSGPALKRVFAAFLLVVGVLIVSGG</sequence>
<feature type="transmembrane region" description="Helical" evidence="6">
    <location>
        <begin position="48"/>
        <end position="70"/>
    </location>
</feature>
<dbReference type="InterPro" id="IPR002781">
    <property type="entry name" value="TM_pro_TauE-like"/>
</dbReference>
<evidence type="ECO:0000256" key="4">
    <source>
        <dbReference type="ARBA" id="ARBA00022989"/>
    </source>
</evidence>
<comment type="caution">
    <text evidence="7">The sequence shown here is derived from an EMBL/GenBank/DDBJ whole genome shotgun (WGS) entry which is preliminary data.</text>
</comment>
<feature type="transmembrane region" description="Helical" evidence="6">
    <location>
        <begin position="178"/>
        <end position="200"/>
    </location>
</feature>
<feature type="transmembrane region" description="Helical" evidence="6">
    <location>
        <begin position="145"/>
        <end position="171"/>
    </location>
</feature>
<protein>
    <recommendedName>
        <fullName evidence="6">Probable membrane transporter protein</fullName>
    </recommendedName>
</protein>
<evidence type="ECO:0000313" key="8">
    <source>
        <dbReference type="Proteomes" id="UP000307749"/>
    </source>
</evidence>
<comment type="subcellular location">
    <subcellularLocation>
        <location evidence="6">Cell membrane</location>
        <topology evidence="6">Multi-pass membrane protein</topology>
    </subcellularLocation>
    <subcellularLocation>
        <location evidence="1">Membrane</location>
        <topology evidence="1">Multi-pass membrane protein</topology>
    </subcellularLocation>
</comment>
<dbReference type="PANTHER" id="PTHR43483">
    <property type="entry name" value="MEMBRANE TRANSPORTER PROTEIN HI_0806-RELATED"/>
    <property type="match status" value="1"/>
</dbReference>
<evidence type="ECO:0000256" key="2">
    <source>
        <dbReference type="ARBA" id="ARBA00009142"/>
    </source>
</evidence>
<reference evidence="7 8" key="1">
    <citation type="submission" date="2017-02" db="EMBL/GenBank/DDBJ databases">
        <title>Whole genome sequencing of Metallibacterium scheffleri DSM 24874 (T).</title>
        <authorList>
            <person name="Kumar S."/>
            <person name="Patil P."/>
            <person name="Patil P.B."/>
        </authorList>
    </citation>
    <scope>NUCLEOTIDE SEQUENCE [LARGE SCALE GENOMIC DNA]</scope>
    <source>
        <strain evidence="7 8">DSM 24874</strain>
    </source>
</reference>
<keyword evidence="4 6" id="KW-1133">Transmembrane helix</keyword>
<dbReference type="AlphaFoldDB" id="A0A4S3KPI5"/>
<evidence type="ECO:0000256" key="5">
    <source>
        <dbReference type="ARBA" id="ARBA00023136"/>
    </source>
</evidence>
<accession>A0A4S3KPI5</accession>
<keyword evidence="6" id="KW-1003">Cell membrane</keyword>
<dbReference type="EMBL" id="MWQO01000020">
    <property type="protein sequence ID" value="THD10902.1"/>
    <property type="molecule type" value="Genomic_DNA"/>
</dbReference>
<dbReference type="Pfam" id="PF01925">
    <property type="entry name" value="TauE"/>
    <property type="match status" value="1"/>
</dbReference>
<feature type="transmembrane region" description="Helical" evidence="6">
    <location>
        <begin position="212"/>
        <end position="234"/>
    </location>
</feature>
<comment type="similarity">
    <text evidence="2 6">Belongs to the 4-toluene sulfonate uptake permease (TSUP) (TC 2.A.102) family.</text>
</comment>
<keyword evidence="8" id="KW-1185">Reference proteome</keyword>
<feature type="transmembrane region" description="Helical" evidence="6">
    <location>
        <begin position="82"/>
        <end position="100"/>
    </location>
</feature>
<dbReference type="PANTHER" id="PTHR43483:SF3">
    <property type="entry name" value="MEMBRANE TRANSPORTER PROTEIN HI_0806-RELATED"/>
    <property type="match status" value="1"/>
</dbReference>
<dbReference type="Proteomes" id="UP000307749">
    <property type="component" value="Unassembled WGS sequence"/>
</dbReference>
<keyword evidence="7" id="KW-0808">Transferase</keyword>
<feature type="transmembrane region" description="Helical" evidence="6">
    <location>
        <begin position="246"/>
        <end position="265"/>
    </location>
</feature>
<evidence type="ECO:0000256" key="1">
    <source>
        <dbReference type="ARBA" id="ARBA00004141"/>
    </source>
</evidence>
<proteinExistence type="inferred from homology"/>
<gene>
    <name evidence="7" type="ORF">B1806_06475</name>
</gene>
<dbReference type="OrthoDB" id="457670at2"/>
<name>A0A4S3KPI5_9GAMM</name>
<evidence type="ECO:0000256" key="6">
    <source>
        <dbReference type="RuleBase" id="RU363041"/>
    </source>
</evidence>